<evidence type="ECO:0000313" key="3">
    <source>
        <dbReference type="Proteomes" id="UP000631421"/>
    </source>
</evidence>
<proteinExistence type="predicted"/>
<dbReference type="Pfam" id="PF05901">
    <property type="entry name" value="Excalibur"/>
    <property type="match status" value="1"/>
</dbReference>
<dbReference type="EMBL" id="JACJPY010000138">
    <property type="protein sequence ID" value="MBD2152721.1"/>
    <property type="molecule type" value="Genomic_DNA"/>
</dbReference>
<dbReference type="Proteomes" id="UP000631421">
    <property type="component" value="Unassembled WGS sequence"/>
</dbReference>
<protein>
    <submittedName>
        <fullName evidence="2">Excalibur calcium-binding domain-containing protein</fullName>
    </submittedName>
</protein>
<evidence type="ECO:0000259" key="1">
    <source>
        <dbReference type="Pfam" id="PF05901"/>
    </source>
</evidence>
<dbReference type="AlphaFoldDB" id="A0A926Z821"/>
<dbReference type="InterPro" id="IPR008613">
    <property type="entry name" value="Excalibur_Ca-bd_domain"/>
</dbReference>
<organism evidence="2 3">
    <name type="scientific">Pseudanabaena cinerea FACHB-1277</name>
    <dbReference type="NCBI Taxonomy" id="2949581"/>
    <lineage>
        <taxon>Bacteria</taxon>
        <taxon>Bacillati</taxon>
        <taxon>Cyanobacteriota</taxon>
        <taxon>Cyanophyceae</taxon>
        <taxon>Pseudanabaenales</taxon>
        <taxon>Pseudanabaenaceae</taxon>
        <taxon>Pseudanabaena</taxon>
        <taxon>Pseudanabaena cinerea</taxon>
    </lineage>
</organism>
<reference evidence="2" key="2">
    <citation type="submission" date="2020-08" db="EMBL/GenBank/DDBJ databases">
        <authorList>
            <person name="Chen M."/>
            <person name="Teng W."/>
            <person name="Zhao L."/>
            <person name="Hu C."/>
            <person name="Zhou Y."/>
            <person name="Han B."/>
            <person name="Song L."/>
            <person name="Shu W."/>
        </authorList>
    </citation>
    <scope>NUCLEOTIDE SEQUENCE</scope>
    <source>
        <strain evidence="2">FACHB-1277</strain>
    </source>
</reference>
<accession>A0A926Z821</accession>
<evidence type="ECO:0000313" key="2">
    <source>
        <dbReference type="EMBL" id="MBD2152721.1"/>
    </source>
</evidence>
<feature type="domain" description="Excalibur calcium-binding" evidence="1">
    <location>
        <begin position="64"/>
        <end position="95"/>
    </location>
</feature>
<gene>
    <name evidence="2" type="ORF">H6F44_21740</name>
</gene>
<comment type="caution">
    <text evidence="2">The sequence shown here is derived from an EMBL/GenBank/DDBJ whole genome shotgun (WGS) entry which is preliminary data.</text>
</comment>
<name>A0A926Z821_9CYAN</name>
<dbReference type="RefSeq" id="WP_190353182.1">
    <property type="nucleotide sequence ID" value="NZ_JACJPY010000138.1"/>
</dbReference>
<reference evidence="2" key="1">
    <citation type="journal article" date="2015" name="ISME J.">
        <title>Draft Genome Sequence of Streptomyces incarnatus NRRL8089, which Produces the Nucleoside Antibiotic Sinefungin.</title>
        <authorList>
            <person name="Oshima K."/>
            <person name="Hattori M."/>
            <person name="Shimizu H."/>
            <person name="Fukuda K."/>
            <person name="Nemoto M."/>
            <person name="Inagaki K."/>
            <person name="Tamura T."/>
        </authorList>
    </citation>
    <scope>NUCLEOTIDE SEQUENCE</scope>
    <source>
        <strain evidence="2">FACHB-1277</strain>
    </source>
</reference>
<sequence>MKKFLVVLAIGWLGWLGWQVYTKSQSSRSPIIKTQAVKGLMNSPSPEKKTVSSPLFKCDGRTFCSQMKSCEEATFFLKNCPNVKMDGNNDGIPCEKQWCK</sequence>
<keyword evidence="3" id="KW-1185">Reference proteome</keyword>